<protein>
    <submittedName>
        <fullName evidence="2">NAD(P)-binding domain-containing protein</fullName>
    </submittedName>
</protein>
<name>A0ABP8QWM8_9ACTN</name>
<dbReference type="Proteomes" id="UP001500503">
    <property type="component" value="Unassembled WGS sequence"/>
</dbReference>
<dbReference type="Gene3D" id="3.50.50.60">
    <property type="entry name" value="FAD/NAD(P)-binding domain"/>
    <property type="match status" value="2"/>
</dbReference>
<keyword evidence="3" id="KW-1185">Reference proteome</keyword>
<dbReference type="EMBL" id="BAABHF010000046">
    <property type="protein sequence ID" value="GAA4511996.1"/>
    <property type="molecule type" value="Genomic_DNA"/>
</dbReference>
<proteinExistence type="predicted"/>
<dbReference type="InterPro" id="IPR050982">
    <property type="entry name" value="Auxin_biosynth/cation_transpt"/>
</dbReference>
<keyword evidence="1" id="KW-0560">Oxidoreductase</keyword>
<organism evidence="2 3">
    <name type="scientific">Actinoallomurus oryzae</name>
    <dbReference type="NCBI Taxonomy" id="502180"/>
    <lineage>
        <taxon>Bacteria</taxon>
        <taxon>Bacillati</taxon>
        <taxon>Actinomycetota</taxon>
        <taxon>Actinomycetes</taxon>
        <taxon>Streptosporangiales</taxon>
        <taxon>Thermomonosporaceae</taxon>
        <taxon>Actinoallomurus</taxon>
    </lineage>
</organism>
<accession>A0ABP8QWM8</accession>
<dbReference type="PANTHER" id="PTHR43539">
    <property type="entry name" value="FLAVIN-BINDING MONOOXYGENASE-LIKE PROTEIN (AFU_ORTHOLOGUE AFUA_4G09220)"/>
    <property type="match status" value="1"/>
</dbReference>
<dbReference type="SUPFAM" id="SSF51905">
    <property type="entry name" value="FAD/NAD(P)-binding domain"/>
    <property type="match status" value="2"/>
</dbReference>
<reference evidence="3" key="1">
    <citation type="journal article" date="2019" name="Int. J. Syst. Evol. Microbiol.">
        <title>The Global Catalogue of Microorganisms (GCM) 10K type strain sequencing project: providing services to taxonomists for standard genome sequencing and annotation.</title>
        <authorList>
            <consortium name="The Broad Institute Genomics Platform"/>
            <consortium name="The Broad Institute Genome Sequencing Center for Infectious Disease"/>
            <person name="Wu L."/>
            <person name="Ma J."/>
        </authorList>
    </citation>
    <scope>NUCLEOTIDE SEQUENCE [LARGE SCALE GENOMIC DNA]</scope>
    <source>
        <strain evidence="3">JCM 17933</strain>
    </source>
</reference>
<dbReference type="PANTHER" id="PTHR43539:SF78">
    <property type="entry name" value="FLAVIN-CONTAINING MONOOXYGENASE"/>
    <property type="match status" value="1"/>
</dbReference>
<gene>
    <name evidence="2" type="ORF">GCM10023191_076970</name>
</gene>
<evidence type="ECO:0000313" key="3">
    <source>
        <dbReference type="Proteomes" id="UP001500503"/>
    </source>
</evidence>
<dbReference type="RefSeq" id="WP_345472433.1">
    <property type="nucleotide sequence ID" value="NZ_BAABHF010000046.1"/>
</dbReference>
<dbReference type="InterPro" id="IPR036188">
    <property type="entry name" value="FAD/NAD-bd_sf"/>
</dbReference>
<sequence length="520" mass="59600">MPEIVDYLIIGAGPAGLQLGYFLHRAGRDYVILEAGETPGTFYRDFPRHRQMISINKPHTGWDDPELNLRMDWNSMLSDDPELLFTRYTDRYFPHADDYVRYLCDYASRPELNVRTNTRAVQVARDDGVFVVTDDSGNVHRGRRLIVATGFAAQYLPPVPGIELAEPYAEVSVDPEDFTDQRVLIIGKGNSAFETADNLTEKAAVIHVVGPSAIKFAWRTHFIGHLRAVNNNFLDTYQLKTQNMVLDGTIQRIERQGDEFVMTLSYARRDKVVRLAYDRVIACTGFKLDSSIFTDGCRPELTINDRFPALTSEWESVNVPGLYFAGTLTQVRDFKKYTSAFLHGFRYGVRALWHMFERKYEGVEWPSRELSAPKPSEMADELADAVLARINRTSALWQQYGFLCDLITVGPDGTARYYEEMPFDYVRDSDFGQADRYFTISLEYGRGHSSIDPFDVEAGRAWEADPSLDDRYLHPVVRHYHRGQVLAELRLKEDICNDWSGEEEYRLPLRDFLAPKLAEV</sequence>
<dbReference type="PRINTS" id="PR00411">
    <property type="entry name" value="PNDRDTASEI"/>
</dbReference>
<dbReference type="Pfam" id="PF13738">
    <property type="entry name" value="Pyr_redox_3"/>
    <property type="match status" value="1"/>
</dbReference>
<comment type="caution">
    <text evidence="2">The sequence shown here is derived from an EMBL/GenBank/DDBJ whole genome shotgun (WGS) entry which is preliminary data.</text>
</comment>
<dbReference type="PRINTS" id="PR00368">
    <property type="entry name" value="FADPNR"/>
</dbReference>
<evidence type="ECO:0000313" key="2">
    <source>
        <dbReference type="EMBL" id="GAA4511996.1"/>
    </source>
</evidence>
<evidence type="ECO:0000256" key="1">
    <source>
        <dbReference type="ARBA" id="ARBA00023002"/>
    </source>
</evidence>